<dbReference type="EMBL" id="LROU01000118">
    <property type="protein sequence ID" value="KYF34429.1"/>
    <property type="molecule type" value="Genomic_DNA"/>
</dbReference>
<evidence type="ECO:0000259" key="1">
    <source>
        <dbReference type="Pfam" id="PF02581"/>
    </source>
</evidence>
<feature type="domain" description="Thiamine phosphate synthase/TenI" evidence="1">
    <location>
        <begin position="8"/>
        <end position="39"/>
    </location>
</feature>
<dbReference type="InterPro" id="IPR022998">
    <property type="entry name" value="ThiamineP_synth_TenI"/>
</dbReference>
<organism evidence="2 3">
    <name type="scientific">Streptococcus mitis</name>
    <dbReference type="NCBI Taxonomy" id="28037"/>
    <lineage>
        <taxon>Bacteria</taxon>
        <taxon>Bacillati</taxon>
        <taxon>Bacillota</taxon>
        <taxon>Bacilli</taxon>
        <taxon>Lactobacillales</taxon>
        <taxon>Streptococcaceae</taxon>
        <taxon>Streptococcus</taxon>
        <taxon>Streptococcus mitis group</taxon>
    </lineage>
</organism>
<dbReference type="Proteomes" id="UP000075442">
    <property type="component" value="Unassembled WGS sequence"/>
</dbReference>
<comment type="caution">
    <text evidence="2">The sequence shown here is derived from an EMBL/GenBank/DDBJ whole genome shotgun (WGS) entry which is preliminary data.</text>
</comment>
<dbReference type="SUPFAM" id="SSF51391">
    <property type="entry name" value="Thiamin phosphate synthase"/>
    <property type="match status" value="1"/>
</dbReference>
<reference evidence="2 3" key="1">
    <citation type="submission" date="2016-01" db="EMBL/GenBank/DDBJ databases">
        <title>Highly variable Streptococcus oralis 1 are common among viridans streptococci isolated from primates.</title>
        <authorList>
            <person name="Denapaite D."/>
            <person name="Rieger M."/>
            <person name="Koendgen S."/>
            <person name="Brueckner R."/>
            <person name="Ochigava I."/>
            <person name="Kappeler P."/>
            <person name="Maetz-Rensing K."/>
            <person name="Leendertz F."/>
        </authorList>
    </citation>
    <scope>NUCLEOTIDE SEQUENCE [LARGE SCALE GENOMIC DNA]</scope>
    <source>
        <strain evidence="2 3">M3-1</strain>
    </source>
</reference>
<dbReference type="GO" id="GO:0009228">
    <property type="term" value="P:thiamine biosynthetic process"/>
    <property type="evidence" value="ECO:0007669"/>
    <property type="project" value="UniProtKB-KW"/>
</dbReference>
<proteinExistence type="predicted"/>
<dbReference type="AlphaFoldDB" id="A0A150NLT5"/>
<dbReference type="InterPro" id="IPR013785">
    <property type="entry name" value="Aldolase_TIM"/>
</dbReference>
<dbReference type="EC" id="2.5.1.3" evidence="2"/>
<dbReference type="Pfam" id="PF02581">
    <property type="entry name" value="TMP-TENI"/>
    <property type="match status" value="1"/>
</dbReference>
<dbReference type="PATRIC" id="fig|28037.235.peg.1449"/>
<dbReference type="InterPro" id="IPR036206">
    <property type="entry name" value="ThiamineP_synth_sf"/>
</dbReference>
<evidence type="ECO:0000313" key="2">
    <source>
        <dbReference type="EMBL" id="KYF34429.1"/>
    </source>
</evidence>
<protein>
    <submittedName>
        <fullName evidence="2">Thiamin-phosphate pyrophosphorylase</fullName>
        <ecNumber evidence="2">2.5.1.3</ecNumber>
    </submittedName>
</protein>
<dbReference type="Gene3D" id="3.20.20.70">
    <property type="entry name" value="Aldolase class I"/>
    <property type="match status" value="1"/>
</dbReference>
<gene>
    <name evidence="2" type="ORF">SMIM3I_01552</name>
</gene>
<evidence type="ECO:0000313" key="3">
    <source>
        <dbReference type="Proteomes" id="UP000075442"/>
    </source>
</evidence>
<accession>A0A150NLT5</accession>
<keyword evidence="2" id="KW-0808">Transferase</keyword>
<sequence length="53" mass="5973">MMRKLLPQLPLVAIGGIQTKHIKDIMKTNVDGVSIISAISYAKKYRKNCSRNE</sequence>
<name>A0A150NLT5_STRMT</name>
<dbReference type="GO" id="GO:0004789">
    <property type="term" value="F:thiamine-phosphate diphosphorylase activity"/>
    <property type="evidence" value="ECO:0007669"/>
    <property type="project" value="UniProtKB-EC"/>
</dbReference>